<gene>
    <name evidence="1" type="ORF">WKW80_16990</name>
</gene>
<reference evidence="1 2" key="1">
    <citation type="submission" date="2024-03" db="EMBL/GenBank/DDBJ databases">
        <title>Novel species of the genus Variovorax.</title>
        <authorList>
            <person name="Liu Q."/>
            <person name="Xin Y.-H."/>
        </authorList>
    </citation>
    <scope>NUCLEOTIDE SEQUENCE [LARGE SCALE GENOMIC DNA]</scope>
    <source>
        <strain evidence="1 2">KACC 18501</strain>
    </source>
</reference>
<protein>
    <submittedName>
        <fullName evidence="1">Transporter</fullName>
    </submittedName>
</protein>
<evidence type="ECO:0000313" key="1">
    <source>
        <dbReference type="EMBL" id="MEJ8823711.1"/>
    </source>
</evidence>
<accession>A0ABU8W0Y2</accession>
<sequence length="306" mass="33544">MIAALTALGAWSTHVDTANATEGGGNSYPIGVDNTFAGYMLPEGANWLLFYQHYSARDFKDNAGNNSPKFADFHLQADVIAPRLSYVWPGVRFLGANVETRVVQPVSAVDLTLGIARRAPLSPLDKGGQKTGLADMSFSPVILGWHGQSFHQTLGIETHLRTGSYDVSDNVNIGRNYNQVAPVYAFTWFPDARSDVSAKFRYGLNDRNGATGYQSGDEASIEFSAGYRVLPQLLLGLNGYVYRQTTDDDLHGVTVPNSKGRVNALGLFGSYRITPKFAVTLRMQSEFGARNRPQGTRFWAMLLCPF</sequence>
<keyword evidence="2" id="KW-1185">Reference proteome</keyword>
<dbReference type="InterPro" id="IPR025737">
    <property type="entry name" value="FApF"/>
</dbReference>
<dbReference type="Pfam" id="PF13557">
    <property type="entry name" value="Phenol_MetA_deg"/>
    <property type="match status" value="1"/>
</dbReference>
<dbReference type="RefSeq" id="WP_340364740.1">
    <property type="nucleotide sequence ID" value="NZ_JBBKZV010000009.1"/>
</dbReference>
<dbReference type="Proteomes" id="UP001363010">
    <property type="component" value="Unassembled WGS sequence"/>
</dbReference>
<dbReference type="EMBL" id="JBBKZV010000009">
    <property type="protein sequence ID" value="MEJ8823711.1"/>
    <property type="molecule type" value="Genomic_DNA"/>
</dbReference>
<evidence type="ECO:0000313" key="2">
    <source>
        <dbReference type="Proteomes" id="UP001363010"/>
    </source>
</evidence>
<organism evidence="1 2">
    <name type="scientific">Variovorax humicola</name>
    <dbReference type="NCBI Taxonomy" id="1769758"/>
    <lineage>
        <taxon>Bacteria</taxon>
        <taxon>Pseudomonadati</taxon>
        <taxon>Pseudomonadota</taxon>
        <taxon>Betaproteobacteria</taxon>
        <taxon>Burkholderiales</taxon>
        <taxon>Comamonadaceae</taxon>
        <taxon>Variovorax</taxon>
    </lineage>
</organism>
<name>A0ABU8W0Y2_9BURK</name>
<comment type="caution">
    <text evidence="1">The sequence shown here is derived from an EMBL/GenBank/DDBJ whole genome shotgun (WGS) entry which is preliminary data.</text>
</comment>
<proteinExistence type="predicted"/>